<evidence type="ECO:0000259" key="9">
    <source>
        <dbReference type="Pfam" id="PF01895"/>
    </source>
</evidence>
<dbReference type="KEGG" id="moz:MoryE10_27720"/>
<dbReference type="Pfam" id="PF01895">
    <property type="entry name" value="PhoU"/>
    <property type="match status" value="2"/>
</dbReference>
<comment type="subunit">
    <text evidence="3 8">Homodimer.</text>
</comment>
<keyword evidence="4 8" id="KW-0813">Transport</keyword>
<keyword evidence="6 8" id="KW-0592">Phosphate transport</keyword>
<dbReference type="PANTHER" id="PTHR42930">
    <property type="entry name" value="PHOSPHATE-SPECIFIC TRANSPORT SYSTEM ACCESSORY PROTEIN PHOU"/>
    <property type="match status" value="1"/>
</dbReference>
<dbReference type="Proteomes" id="UP000824988">
    <property type="component" value="Chromosome"/>
</dbReference>
<evidence type="ECO:0000256" key="3">
    <source>
        <dbReference type="ARBA" id="ARBA00011738"/>
    </source>
</evidence>
<dbReference type="InterPro" id="IPR038078">
    <property type="entry name" value="PhoU-like_sf"/>
</dbReference>
<dbReference type="PIRSF" id="PIRSF003107">
    <property type="entry name" value="PhoU"/>
    <property type="match status" value="1"/>
</dbReference>
<dbReference type="AlphaFoldDB" id="A0A8D5ALI8"/>
<feature type="domain" description="PhoU" evidence="9">
    <location>
        <begin position="132"/>
        <end position="215"/>
    </location>
</feature>
<evidence type="ECO:0000256" key="5">
    <source>
        <dbReference type="ARBA" id="ARBA00022490"/>
    </source>
</evidence>
<dbReference type="SUPFAM" id="SSF109755">
    <property type="entry name" value="PhoU-like"/>
    <property type="match status" value="1"/>
</dbReference>
<dbReference type="NCBIfam" id="TIGR02135">
    <property type="entry name" value="phoU_full"/>
    <property type="match status" value="1"/>
</dbReference>
<organism evidence="10 11">
    <name type="scientific">Methylogaea oryzae</name>
    <dbReference type="NCBI Taxonomy" id="1295382"/>
    <lineage>
        <taxon>Bacteria</taxon>
        <taxon>Pseudomonadati</taxon>
        <taxon>Pseudomonadota</taxon>
        <taxon>Gammaproteobacteria</taxon>
        <taxon>Methylococcales</taxon>
        <taxon>Methylococcaceae</taxon>
        <taxon>Methylogaea</taxon>
    </lineage>
</organism>
<evidence type="ECO:0000256" key="6">
    <source>
        <dbReference type="ARBA" id="ARBA00022592"/>
    </source>
</evidence>
<dbReference type="EMBL" id="AP019782">
    <property type="protein sequence ID" value="BBL72166.1"/>
    <property type="molecule type" value="Genomic_DNA"/>
</dbReference>
<sequence length="239" mass="27372">MPDNNDSRHHISKPFDQELEDIRRRIQGMGELVEEQVKLAIKALEDRDAHLARRVVVNDAAVNSLESSIDEECTQILARRQPTARDLRLVLAVIKTTVDLERIGDEAKLIAHRAIDLSNQLPDRRRFAEQKHLAAHVGTMLRNALDAFDRMDVEQAFRVMDDCKSANVESESVMRQQVAVIVEDQRSIPACLDIMWSTRAMERIGERCCNICEYVVYYTLGKDIRHLAPDDARNAIEDR</sequence>
<name>A0A8D5ALI8_9GAMM</name>
<evidence type="ECO:0000313" key="10">
    <source>
        <dbReference type="EMBL" id="BBL72166.1"/>
    </source>
</evidence>
<protein>
    <recommendedName>
        <fullName evidence="8">Phosphate-specific transport system accessory protein PhoU</fullName>
    </recommendedName>
</protein>
<feature type="domain" description="PhoU" evidence="9">
    <location>
        <begin position="27"/>
        <end position="113"/>
    </location>
</feature>
<keyword evidence="11" id="KW-1185">Reference proteome</keyword>
<comment type="subcellular location">
    <subcellularLocation>
        <location evidence="1 8">Cytoplasm</location>
    </subcellularLocation>
</comment>
<keyword evidence="5 8" id="KW-0963">Cytoplasm</keyword>
<comment type="function">
    <text evidence="7 8">Plays a role in the regulation of phosphate uptake.</text>
</comment>
<dbReference type="GO" id="GO:0030643">
    <property type="term" value="P:intracellular phosphate ion homeostasis"/>
    <property type="evidence" value="ECO:0007669"/>
    <property type="project" value="InterPro"/>
</dbReference>
<dbReference type="InterPro" id="IPR026022">
    <property type="entry name" value="PhoU_dom"/>
</dbReference>
<dbReference type="FunFam" id="1.20.58.220:FF:000004">
    <property type="entry name" value="Phosphate-specific transport system accessory protein PhoU"/>
    <property type="match status" value="1"/>
</dbReference>
<evidence type="ECO:0000313" key="11">
    <source>
        <dbReference type="Proteomes" id="UP000824988"/>
    </source>
</evidence>
<evidence type="ECO:0000256" key="2">
    <source>
        <dbReference type="ARBA" id="ARBA00008107"/>
    </source>
</evidence>
<evidence type="ECO:0000256" key="1">
    <source>
        <dbReference type="ARBA" id="ARBA00004496"/>
    </source>
</evidence>
<dbReference type="Gene3D" id="1.20.58.220">
    <property type="entry name" value="Phosphate transport system protein phou homolog 2, domain 2"/>
    <property type="match status" value="2"/>
</dbReference>
<proteinExistence type="inferred from homology"/>
<evidence type="ECO:0000256" key="8">
    <source>
        <dbReference type="PIRNR" id="PIRNR003107"/>
    </source>
</evidence>
<comment type="similarity">
    <text evidence="2 8">Belongs to the PhoU family.</text>
</comment>
<reference evidence="10" key="1">
    <citation type="submission" date="2019-06" db="EMBL/GenBank/DDBJ databases">
        <title>Complete genome sequence of Methylogaea oryzae strain JCM16910.</title>
        <authorList>
            <person name="Asakawa S."/>
        </authorList>
    </citation>
    <scope>NUCLEOTIDE SEQUENCE</scope>
    <source>
        <strain evidence="10">E10</strain>
    </source>
</reference>
<accession>A0A8D5ALI8</accession>
<dbReference type="GO" id="GO:0045936">
    <property type="term" value="P:negative regulation of phosphate metabolic process"/>
    <property type="evidence" value="ECO:0007669"/>
    <property type="project" value="InterPro"/>
</dbReference>
<dbReference type="GO" id="GO:0006817">
    <property type="term" value="P:phosphate ion transport"/>
    <property type="evidence" value="ECO:0007669"/>
    <property type="project" value="UniProtKB-KW"/>
</dbReference>
<gene>
    <name evidence="10" type="primary">phoU</name>
    <name evidence="10" type="ORF">MoryE10_27720</name>
</gene>
<dbReference type="PANTHER" id="PTHR42930:SF3">
    <property type="entry name" value="PHOSPHATE-SPECIFIC TRANSPORT SYSTEM ACCESSORY PROTEIN PHOU"/>
    <property type="match status" value="1"/>
</dbReference>
<dbReference type="RefSeq" id="WP_054772650.1">
    <property type="nucleotide sequence ID" value="NZ_AP019782.1"/>
</dbReference>
<evidence type="ECO:0000256" key="4">
    <source>
        <dbReference type="ARBA" id="ARBA00022448"/>
    </source>
</evidence>
<evidence type="ECO:0000256" key="7">
    <source>
        <dbReference type="ARBA" id="ARBA00056181"/>
    </source>
</evidence>
<dbReference type="GO" id="GO:0005737">
    <property type="term" value="C:cytoplasm"/>
    <property type="evidence" value="ECO:0007669"/>
    <property type="project" value="UniProtKB-SubCell"/>
</dbReference>
<dbReference type="InterPro" id="IPR028366">
    <property type="entry name" value="PhoU"/>
</dbReference>